<evidence type="ECO:0000256" key="1">
    <source>
        <dbReference type="ARBA" id="ARBA00004651"/>
    </source>
</evidence>
<feature type="transmembrane region" description="Helical" evidence="10">
    <location>
        <begin position="12"/>
        <end position="31"/>
    </location>
</feature>
<dbReference type="RefSeq" id="WP_111355169.1">
    <property type="nucleotide sequence ID" value="NZ_NHSK01000161.1"/>
</dbReference>
<evidence type="ECO:0000256" key="7">
    <source>
        <dbReference type="ARBA" id="ARBA00022840"/>
    </source>
</evidence>
<evidence type="ECO:0000256" key="4">
    <source>
        <dbReference type="ARBA" id="ARBA00022475"/>
    </source>
</evidence>
<dbReference type="FunFam" id="3.40.50.300:FF:000421">
    <property type="entry name" value="Branched-chain amino acid ABC transporter ATP-binding protein"/>
    <property type="match status" value="1"/>
</dbReference>
<gene>
    <name evidence="12" type="ORF">CH338_00960</name>
</gene>
<evidence type="ECO:0000256" key="6">
    <source>
        <dbReference type="ARBA" id="ARBA00022741"/>
    </source>
</evidence>
<keyword evidence="8 10" id="KW-1133">Transmembrane helix</keyword>
<evidence type="ECO:0000313" key="12">
    <source>
        <dbReference type="EMBL" id="RAI42118.1"/>
    </source>
</evidence>
<dbReference type="CDD" id="cd03219">
    <property type="entry name" value="ABC_Mj1267_LivG_branched"/>
    <property type="match status" value="1"/>
</dbReference>
<dbReference type="InterPro" id="IPR051120">
    <property type="entry name" value="ABC_AA/LPS_Transport"/>
</dbReference>
<comment type="caution">
    <text evidence="12">The sequence shown here is derived from an EMBL/GenBank/DDBJ whole genome shotgun (WGS) entry which is preliminary data.</text>
</comment>
<dbReference type="Pfam" id="PF00005">
    <property type="entry name" value="ABC_tran"/>
    <property type="match status" value="1"/>
</dbReference>
<dbReference type="InterPro" id="IPR003439">
    <property type="entry name" value="ABC_transporter-like_ATP-bd"/>
</dbReference>
<keyword evidence="13" id="KW-1185">Reference proteome</keyword>
<organism evidence="12 13">
    <name type="scientific">Rhodoplanes elegans</name>
    <dbReference type="NCBI Taxonomy" id="29408"/>
    <lineage>
        <taxon>Bacteria</taxon>
        <taxon>Pseudomonadati</taxon>
        <taxon>Pseudomonadota</taxon>
        <taxon>Alphaproteobacteria</taxon>
        <taxon>Hyphomicrobiales</taxon>
        <taxon>Nitrobacteraceae</taxon>
        <taxon>Rhodoplanes</taxon>
    </lineage>
</organism>
<dbReference type="InterPro" id="IPR017871">
    <property type="entry name" value="ABC_transporter-like_CS"/>
</dbReference>
<dbReference type="CDD" id="cd06581">
    <property type="entry name" value="TM_PBP1_LivM_like"/>
    <property type="match status" value="1"/>
</dbReference>
<dbReference type="PANTHER" id="PTHR45772">
    <property type="entry name" value="CONSERVED COMPONENT OF ABC TRANSPORTER FOR NATURAL AMINO ACIDS-RELATED"/>
    <property type="match status" value="1"/>
</dbReference>
<dbReference type="Gene3D" id="3.40.50.300">
    <property type="entry name" value="P-loop containing nucleotide triphosphate hydrolases"/>
    <property type="match status" value="1"/>
</dbReference>
<keyword evidence="7" id="KW-0067">ATP-binding</keyword>
<dbReference type="EMBL" id="NPEU01000004">
    <property type="protein sequence ID" value="RAI42118.1"/>
    <property type="molecule type" value="Genomic_DNA"/>
</dbReference>
<keyword evidence="12" id="KW-0378">Hydrolase</keyword>
<dbReference type="InterPro" id="IPR003593">
    <property type="entry name" value="AAA+_ATPase"/>
</dbReference>
<evidence type="ECO:0000256" key="3">
    <source>
        <dbReference type="ARBA" id="ARBA00022448"/>
    </source>
</evidence>
<feature type="transmembrane region" description="Helical" evidence="10">
    <location>
        <begin position="216"/>
        <end position="234"/>
    </location>
</feature>
<name>A0A327L365_9BRAD</name>
<keyword evidence="9 10" id="KW-0472">Membrane</keyword>
<dbReference type="InterPro" id="IPR001851">
    <property type="entry name" value="ABC_transp_permease"/>
</dbReference>
<dbReference type="OrthoDB" id="7158404at2"/>
<dbReference type="Pfam" id="PF12399">
    <property type="entry name" value="BCA_ABC_TP_C"/>
    <property type="match status" value="1"/>
</dbReference>
<accession>A0A327L365</accession>
<evidence type="ECO:0000259" key="11">
    <source>
        <dbReference type="PROSITE" id="PS50893"/>
    </source>
</evidence>
<feature type="transmembrane region" description="Helical" evidence="10">
    <location>
        <begin position="167"/>
        <end position="186"/>
    </location>
</feature>
<dbReference type="GO" id="GO:0005524">
    <property type="term" value="F:ATP binding"/>
    <property type="evidence" value="ECO:0007669"/>
    <property type="project" value="UniProtKB-KW"/>
</dbReference>
<dbReference type="SMART" id="SM00382">
    <property type="entry name" value="AAA"/>
    <property type="match status" value="1"/>
</dbReference>
<dbReference type="Proteomes" id="UP000248863">
    <property type="component" value="Unassembled WGS sequence"/>
</dbReference>
<protein>
    <submittedName>
        <fullName evidence="12">Metal-dependent hydrolase</fullName>
    </submittedName>
</protein>
<feature type="transmembrane region" description="Helical" evidence="10">
    <location>
        <begin position="254"/>
        <end position="278"/>
    </location>
</feature>
<keyword evidence="6" id="KW-0547">Nucleotide-binding</keyword>
<keyword evidence="4" id="KW-1003">Cell membrane</keyword>
<dbReference type="InterPro" id="IPR027417">
    <property type="entry name" value="P-loop_NTPase"/>
</dbReference>
<evidence type="ECO:0000256" key="8">
    <source>
        <dbReference type="ARBA" id="ARBA00022989"/>
    </source>
</evidence>
<evidence type="ECO:0000256" key="9">
    <source>
        <dbReference type="ARBA" id="ARBA00023136"/>
    </source>
</evidence>
<feature type="transmembrane region" description="Helical" evidence="10">
    <location>
        <begin position="290"/>
        <end position="312"/>
    </location>
</feature>
<evidence type="ECO:0000256" key="2">
    <source>
        <dbReference type="ARBA" id="ARBA00005417"/>
    </source>
</evidence>
<dbReference type="InterPro" id="IPR032823">
    <property type="entry name" value="BCA_ABC_TP_C"/>
</dbReference>
<comment type="subcellular location">
    <subcellularLocation>
        <location evidence="1">Cell membrane</location>
        <topology evidence="1">Multi-pass membrane protein</topology>
    </subcellularLocation>
</comment>
<dbReference type="PROSITE" id="PS50893">
    <property type="entry name" value="ABC_TRANSPORTER_2"/>
    <property type="match status" value="1"/>
</dbReference>
<dbReference type="GO" id="GO:0005886">
    <property type="term" value="C:plasma membrane"/>
    <property type="evidence" value="ECO:0007669"/>
    <property type="project" value="UniProtKB-SubCell"/>
</dbReference>
<dbReference type="PROSITE" id="PS00211">
    <property type="entry name" value="ABC_TRANSPORTER_1"/>
    <property type="match status" value="1"/>
</dbReference>
<sequence>MRAPDTPPSRPLLHHLPRVAAIGAIAIVPLVPGIPDFWITLAGYIGLSSLVAIGLVLLTGVGGMTSFGQAAFVGFGAYTTAVLTKDFGLSPWLTLPASLATTGAMALLIGAVTVRLSGHFLPLGTIAWGIAFFYLFGNVEALGRFDGINGIPPLDVFGTPLIDARAVFYPIWIAVILAVILSENLLDSRMGRAIRALRDGRLAAESFGIDTARVKLVVFVYAALLAGLSGWLYAHVQRAVSPSPFGLNAGIEYLLMAVLGGAGHVLGGVLGAGIVTLLKDQLQDVLPKLIGADGSFETIVFGILMVVVLQVARDGLWPLVMRLLPKAPPKTVAAGVPLPARTMPERGSPLLAVVNARKQFGGLVAVNDVSFKVKAGEIVGLIGPNGAGKSTTFNLLTGVLPATTGEITLSGERIERSSARAIARRGVARTFQHVKLARQMTVLENVALGAHLRGRAGVVAAMLRLDRADETRLLGEATRQLDRVGLGAHLHKPATSLALGQQRVAEIARALCLDPQLLLLDEPAAGLRFAEKQQLGALLARLRDEGVSILLVEHDMDFVMKLTDHIVVLDFGKKIAEGPPAAVAADPAVLEAYLGGVE</sequence>
<dbReference type="Pfam" id="PF02653">
    <property type="entry name" value="BPD_transp_2"/>
    <property type="match status" value="1"/>
</dbReference>
<keyword evidence="5 10" id="KW-0812">Transmembrane</keyword>
<dbReference type="InterPro" id="IPR043428">
    <property type="entry name" value="LivM-like"/>
</dbReference>
<dbReference type="AlphaFoldDB" id="A0A327L365"/>
<feature type="domain" description="ABC transporter" evidence="11">
    <location>
        <begin position="351"/>
        <end position="596"/>
    </location>
</feature>
<evidence type="ECO:0000256" key="10">
    <source>
        <dbReference type="SAM" id="Phobius"/>
    </source>
</evidence>
<evidence type="ECO:0000313" key="13">
    <source>
        <dbReference type="Proteomes" id="UP000248863"/>
    </source>
</evidence>
<feature type="transmembrane region" description="Helical" evidence="10">
    <location>
        <begin position="89"/>
        <end position="113"/>
    </location>
</feature>
<proteinExistence type="inferred from homology"/>
<dbReference type="GO" id="GO:0016887">
    <property type="term" value="F:ATP hydrolysis activity"/>
    <property type="evidence" value="ECO:0007669"/>
    <property type="project" value="InterPro"/>
</dbReference>
<keyword evidence="3" id="KW-0813">Transport</keyword>
<feature type="transmembrane region" description="Helical" evidence="10">
    <location>
        <begin position="120"/>
        <end position="137"/>
    </location>
</feature>
<comment type="similarity">
    <text evidence="2">Belongs to the ABC transporter superfamily.</text>
</comment>
<dbReference type="GO" id="GO:0015658">
    <property type="term" value="F:branched-chain amino acid transmembrane transporter activity"/>
    <property type="evidence" value="ECO:0007669"/>
    <property type="project" value="InterPro"/>
</dbReference>
<evidence type="ECO:0000256" key="5">
    <source>
        <dbReference type="ARBA" id="ARBA00022692"/>
    </source>
</evidence>
<reference evidence="12 13" key="1">
    <citation type="submission" date="2017-07" db="EMBL/GenBank/DDBJ databases">
        <title>Draft Genome Sequences of Select Purple Nonsulfur Bacteria.</title>
        <authorList>
            <person name="Lasarre B."/>
            <person name="Mckinlay J.B."/>
        </authorList>
    </citation>
    <scope>NUCLEOTIDE SEQUENCE [LARGE SCALE GENOMIC DNA]</scope>
    <source>
        <strain evidence="12 13">DSM 11907</strain>
    </source>
</reference>
<dbReference type="PANTHER" id="PTHR45772:SF2">
    <property type="entry name" value="ABC TRANSPORTER ATP-BINDING PROTEIN"/>
    <property type="match status" value="1"/>
</dbReference>
<dbReference type="SUPFAM" id="SSF52540">
    <property type="entry name" value="P-loop containing nucleoside triphosphate hydrolases"/>
    <property type="match status" value="1"/>
</dbReference>